<feature type="transmembrane region" description="Helical" evidence="1">
    <location>
        <begin position="127"/>
        <end position="146"/>
    </location>
</feature>
<accession>A0AAU7B1K5</accession>
<name>A0AAU7B1K5_9ACTN</name>
<dbReference type="PANTHER" id="PTHR30188:SF4">
    <property type="entry name" value="PROTEIN TRIGALACTOSYLDIACYLGLYCEROL 1, CHLOROPLASTIC"/>
    <property type="match status" value="1"/>
</dbReference>
<dbReference type="Pfam" id="PF02405">
    <property type="entry name" value="MlaE"/>
    <property type="match status" value="1"/>
</dbReference>
<dbReference type="GO" id="GO:0043190">
    <property type="term" value="C:ATP-binding cassette (ABC) transporter complex"/>
    <property type="evidence" value="ECO:0007669"/>
    <property type="project" value="InterPro"/>
</dbReference>
<dbReference type="InterPro" id="IPR030802">
    <property type="entry name" value="Permease_MalE"/>
</dbReference>
<feature type="transmembrane region" description="Helical" evidence="1">
    <location>
        <begin position="176"/>
        <end position="201"/>
    </location>
</feature>
<organism evidence="2">
    <name type="scientific">Paraconexibacter sp. AEG42_29</name>
    <dbReference type="NCBI Taxonomy" id="2997339"/>
    <lineage>
        <taxon>Bacteria</taxon>
        <taxon>Bacillati</taxon>
        <taxon>Actinomycetota</taxon>
        <taxon>Thermoleophilia</taxon>
        <taxon>Solirubrobacterales</taxon>
        <taxon>Paraconexibacteraceae</taxon>
        <taxon>Paraconexibacter</taxon>
    </lineage>
</organism>
<feature type="transmembrane region" description="Helical" evidence="1">
    <location>
        <begin position="82"/>
        <end position="107"/>
    </location>
</feature>
<evidence type="ECO:0000313" key="2">
    <source>
        <dbReference type="EMBL" id="XAY07755.1"/>
    </source>
</evidence>
<feature type="transmembrane region" description="Helical" evidence="1">
    <location>
        <begin position="221"/>
        <end position="246"/>
    </location>
</feature>
<keyword evidence="1" id="KW-0812">Transmembrane</keyword>
<dbReference type="GO" id="GO:0005548">
    <property type="term" value="F:phospholipid transporter activity"/>
    <property type="evidence" value="ECO:0007669"/>
    <property type="project" value="TreeGrafter"/>
</dbReference>
<keyword evidence="1" id="KW-0472">Membrane</keyword>
<evidence type="ECO:0008006" key="3">
    <source>
        <dbReference type="Google" id="ProtNLM"/>
    </source>
</evidence>
<dbReference type="PANTHER" id="PTHR30188">
    <property type="entry name" value="ABC TRANSPORTER PERMEASE PROTEIN-RELATED"/>
    <property type="match status" value="1"/>
</dbReference>
<gene>
    <name evidence="2" type="ORF">DSM112329_04645</name>
</gene>
<dbReference type="EMBL" id="CP114014">
    <property type="protein sequence ID" value="XAY07755.1"/>
    <property type="molecule type" value="Genomic_DNA"/>
</dbReference>
<evidence type="ECO:0000256" key="1">
    <source>
        <dbReference type="SAM" id="Phobius"/>
    </source>
</evidence>
<reference evidence="2" key="1">
    <citation type="submission" date="2022-12" db="EMBL/GenBank/DDBJ databases">
        <title>Paraconexibacter alkalitolerans sp. nov. and Baekduia alba sp. nov., isolated from soil and emended description of the genera Paraconexibacter (Chun et al., 2020) and Baekduia (An et al., 2020).</title>
        <authorList>
            <person name="Vieira S."/>
            <person name="Huber K.J."/>
            <person name="Geppert A."/>
            <person name="Wolf J."/>
            <person name="Neumann-Schaal M."/>
            <person name="Muesken M."/>
            <person name="Overmann J."/>
        </authorList>
    </citation>
    <scope>NUCLEOTIDE SEQUENCE</scope>
    <source>
        <strain evidence="2">AEG42_29</strain>
    </source>
</reference>
<proteinExistence type="predicted"/>
<keyword evidence="1" id="KW-1133">Transmembrane helix</keyword>
<dbReference type="AlphaFoldDB" id="A0AAU7B1K5"/>
<protein>
    <recommendedName>
        <fullName evidence="3">ABC transporter permease</fullName>
    </recommendedName>
</protein>
<sequence>MRFAASVAAVGVKAQPPVRAAKAVGPPPAPVWRLTDATLYERLQSAGDMGALAVKTARLAVKPPYRWYRDAVVEVSSAFQRCVLPLVVSHGVYLIGYGIILFGAILATLGVVERESGAIFLIWSREIATWITGMVFAGIVGSAITADLGARKIREELDALDVLGVKKVDTLVVPRIVATTVAMPLLVIFSLAVVVLINFLLAPTTLGFSNGVWAHSLKANIIPLDLIFPTLVKNTILGFFVGVVACHKGLTCKAGAEGVGRAVNQTVVITFFGIWLFNSVFNLGYLTLFPETGQFRG</sequence>
<dbReference type="KEGG" id="parq:DSM112329_04645"/>
<feature type="transmembrane region" description="Helical" evidence="1">
    <location>
        <begin position="267"/>
        <end position="288"/>
    </location>
</feature>